<evidence type="ECO:0008006" key="3">
    <source>
        <dbReference type="Google" id="ProtNLM"/>
    </source>
</evidence>
<comment type="caution">
    <text evidence="1">The sequence shown here is derived from an EMBL/GenBank/DDBJ whole genome shotgun (WGS) entry which is preliminary data.</text>
</comment>
<dbReference type="Pfam" id="PF07224">
    <property type="entry name" value="Chlorophyllase"/>
    <property type="match status" value="1"/>
</dbReference>
<protein>
    <recommendedName>
        <fullName evidence="3">Chlorophyllase</fullName>
    </recommendedName>
</protein>
<reference evidence="1" key="1">
    <citation type="submission" date="2024-01" db="EMBL/GenBank/DDBJ databases">
        <title>Bank of Algae and Cyanobacteria of the Azores (BACA) strain genomes.</title>
        <authorList>
            <person name="Luz R."/>
            <person name="Cordeiro R."/>
            <person name="Fonseca A."/>
            <person name="Goncalves V."/>
        </authorList>
    </citation>
    <scope>NUCLEOTIDE SEQUENCE</scope>
    <source>
        <strain evidence="1">BACA0141</strain>
    </source>
</reference>
<evidence type="ECO:0000313" key="1">
    <source>
        <dbReference type="EMBL" id="MEE3715470.1"/>
    </source>
</evidence>
<dbReference type="PANTHER" id="PTHR33428">
    <property type="entry name" value="CHLOROPHYLLASE-2, CHLOROPLASTIC"/>
    <property type="match status" value="1"/>
</dbReference>
<name>A0AAW9PX03_9CYAN</name>
<dbReference type="InterPro" id="IPR017395">
    <property type="entry name" value="Chlorophyllase-like"/>
</dbReference>
<evidence type="ECO:0000313" key="2">
    <source>
        <dbReference type="Proteomes" id="UP001333818"/>
    </source>
</evidence>
<proteinExistence type="predicted"/>
<dbReference type="GO" id="GO:0015996">
    <property type="term" value="P:chlorophyll catabolic process"/>
    <property type="evidence" value="ECO:0007669"/>
    <property type="project" value="TreeGrafter"/>
</dbReference>
<gene>
    <name evidence="1" type="ORF">V2H45_01785</name>
</gene>
<dbReference type="GO" id="GO:0047746">
    <property type="term" value="F:chlorophyllase activity"/>
    <property type="evidence" value="ECO:0007669"/>
    <property type="project" value="TreeGrafter"/>
</dbReference>
<dbReference type="PANTHER" id="PTHR33428:SF2">
    <property type="entry name" value="CHLOROPHYLLASE-2"/>
    <property type="match status" value="1"/>
</dbReference>
<dbReference type="EMBL" id="JAZBJZ010000004">
    <property type="protein sequence ID" value="MEE3715470.1"/>
    <property type="molecule type" value="Genomic_DNA"/>
</dbReference>
<dbReference type="SUPFAM" id="SSF53474">
    <property type="entry name" value="alpha/beta-Hydrolases"/>
    <property type="match status" value="1"/>
</dbReference>
<dbReference type="InterPro" id="IPR029058">
    <property type="entry name" value="AB_hydrolase_fold"/>
</dbReference>
<organism evidence="1 2">
    <name type="scientific">Tumidithrix elongata BACA0141</name>
    <dbReference type="NCBI Taxonomy" id="2716417"/>
    <lineage>
        <taxon>Bacteria</taxon>
        <taxon>Bacillati</taxon>
        <taxon>Cyanobacteriota</taxon>
        <taxon>Cyanophyceae</taxon>
        <taxon>Pseudanabaenales</taxon>
        <taxon>Pseudanabaenaceae</taxon>
        <taxon>Tumidithrix</taxon>
        <taxon>Tumidithrix elongata</taxon>
    </lineage>
</organism>
<accession>A0AAW9PX03</accession>
<dbReference type="RefSeq" id="WP_330481892.1">
    <property type="nucleotide sequence ID" value="NZ_JAZBJZ010000004.1"/>
</dbReference>
<dbReference type="Gene3D" id="3.40.50.1820">
    <property type="entry name" value="alpha/beta hydrolase"/>
    <property type="match status" value="1"/>
</dbReference>
<dbReference type="Proteomes" id="UP001333818">
    <property type="component" value="Unassembled WGS sequence"/>
</dbReference>
<sequence>MRVQRMLWLMLLAILTAIAVSQFADIKGSTLSPLLAHTSAALLRVEQAMPSAQQVLLASMPNPATKSEAKSEPILASKLEPKFDRVGKYATTIPANGDRADVYYPIATPSKPTQAIASNSKPTFPVALLLQGFNVEKSVYSKFATQIAKHGFVVVLPNHYTSVRGQRELFAQVGEVPDVLAYARAENQNPKSPLAGAIDVTKLVLIGHSHGGFIGMDAIRNACDPPWCVGTYSRPPELLAGVFYGSDLWYDGNFISIKNDRIPIAFMVGSKDSLIADSAVKSTYDIVQTPPKAFVRVLGANHYGIADRDNPSGSPKEKARPEIDQEAAIDTISRWAAAFLRAYATDDGVAMDYLKSGARSDRGVNVLWQG</sequence>
<dbReference type="AlphaFoldDB" id="A0AAW9PX03"/>
<keyword evidence="2" id="KW-1185">Reference proteome</keyword>